<dbReference type="AlphaFoldDB" id="A0A8K0CSQ4"/>
<sequence length="126" mass="13820">MDESTLPATVIFKWDCDRSSGHSRYKQRWTEEHDTHDDSNMSAVLIEKLKQDLGLLVKISKSGCGATNDGNSVCTFFNNPQAIAAITGIKQNIIEGFAAILKTTASGIAFKYIEAFGAYTTRIAKI</sequence>
<evidence type="ECO:0000313" key="1">
    <source>
        <dbReference type="EMBL" id="KAF2892973.1"/>
    </source>
</evidence>
<dbReference type="Proteomes" id="UP000801492">
    <property type="component" value="Unassembled WGS sequence"/>
</dbReference>
<comment type="caution">
    <text evidence="1">The sequence shown here is derived from an EMBL/GenBank/DDBJ whole genome shotgun (WGS) entry which is preliminary data.</text>
</comment>
<evidence type="ECO:0000313" key="2">
    <source>
        <dbReference type="Proteomes" id="UP000801492"/>
    </source>
</evidence>
<organism evidence="1 2">
    <name type="scientific">Ignelater luminosus</name>
    <name type="common">Cucubano</name>
    <name type="synonym">Pyrophorus luminosus</name>
    <dbReference type="NCBI Taxonomy" id="2038154"/>
    <lineage>
        <taxon>Eukaryota</taxon>
        <taxon>Metazoa</taxon>
        <taxon>Ecdysozoa</taxon>
        <taxon>Arthropoda</taxon>
        <taxon>Hexapoda</taxon>
        <taxon>Insecta</taxon>
        <taxon>Pterygota</taxon>
        <taxon>Neoptera</taxon>
        <taxon>Endopterygota</taxon>
        <taxon>Coleoptera</taxon>
        <taxon>Polyphaga</taxon>
        <taxon>Elateriformia</taxon>
        <taxon>Elateroidea</taxon>
        <taxon>Elateridae</taxon>
        <taxon>Agrypninae</taxon>
        <taxon>Pyrophorini</taxon>
        <taxon>Ignelater</taxon>
    </lineage>
</organism>
<proteinExistence type="predicted"/>
<accession>A0A8K0CSQ4</accession>
<name>A0A8K0CSQ4_IGNLU</name>
<dbReference type="EMBL" id="VTPC01008318">
    <property type="protein sequence ID" value="KAF2892973.1"/>
    <property type="molecule type" value="Genomic_DNA"/>
</dbReference>
<keyword evidence="2" id="KW-1185">Reference proteome</keyword>
<feature type="non-terminal residue" evidence="1">
    <location>
        <position position="1"/>
    </location>
</feature>
<reference evidence="1" key="1">
    <citation type="submission" date="2019-08" db="EMBL/GenBank/DDBJ databases">
        <title>The genome of the North American firefly Photinus pyralis.</title>
        <authorList>
            <consortium name="Photinus pyralis genome working group"/>
            <person name="Fallon T.R."/>
            <person name="Sander Lower S.E."/>
            <person name="Weng J.-K."/>
        </authorList>
    </citation>
    <scope>NUCLEOTIDE SEQUENCE</scope>
    <source>
        <strain evidence="1">TRF0915ILg1</strain>
        <tissue evidence="1">Whole body</tissue>
    </source>
</reference>
<gene>
    <name evidence="1" type="ORF">ILUMI_13199</name>
</gene>
<protein>
    <submittedName>
        <fullName evidence="1">Uncharacterized protein</fullName>
    </submittedName>
</protein>